<dbReference type="Proteomes" id="UP001079430">
    <property type="component" value="Unassembled WGS sequence"/>
</dbReference>
<dbReference type="Gene3D" id="3.20.20.100">
    <property type="entry name" value="NADP-dependent oxidoreductase domain"/>
    <property type="match status" value="1"/>
</dbReference>
<evidence type="ECO:0000313" key="4">
    <source>
        <dbReference type="Proteomes" id="UP001079430"/>
    </source>
</evidence>
<protein>
    <submittedName>
        <fullName evidence="3">Aldo/keto reductase</fullName>
    </submittedName>
</protein>
<evidence type="ECO:0000256" key="1">
    <source>
        <dbReference type="ARBA" id="ARBA00023002"/>
    </source>
</evidence>
<gene>
    <name evidence="3" type="ORF">O3W52_22945</name>
</gene>
<reference evidence="3" key="1">
    <citation type="submission" date="2022-10" db="EMBL/GenBank/DDBJ databases">
        <title>Whole genome sequencing of three plant growth promoting bacteria isolated from Vachellia tortilis subsp. raddiana in Morocco.</title>
        <authorList>
            <person name="Hnini M."/>
            <person name="Zouagui R."/>
            <person name="Zouagui H."/>
            <person name="Chemao Elfihri M.-W."/>
            <person name="Ibrahimi A."/>
            <person name="Sbabou L."/>
            <person name="Aurag J."/>
        </authorList>
    </citation>
    <scope>NUCLEOTIDE SEQUENCE</scope>
    <source>
        <strain evidence="3">LMR678</strain>
    </source>
</reference>
<dbReference type="Pfam" id="PF00248">
    <property type="entry name" value="Aldo_ket_red"/>
    <property type="match status" value="1"/>
</dbReference>
<dbReference type="InterPro" id="IPR050791">
    <property type="entry name" value="Aldo-Keto_reductase"/>
</dbReference>
<dbReference type="RefSeq" id="WP_269283619.1">
    <property type="nucleotide sequence ID" value="NZ_JAPVOI010000004.1"/>
</dbReference>
<evidence type="ECO:0000259" key="2">
    <source>
        <dbReference type="Pfam" id="PF00248"/>
    </source>
</evidence>
<dbReference type="InterPro" id="IPR036812">
    <property type="entry name" value="NAD(P)_OxRdtase_dom_sf"/>
</dbReference>
<proteinExistence type="predicted"/>
<dbReference type="PANTHER" id="PTHR43625">
    <property type="entry name" value="AFLATOXIN B1 ALDEHYDE REDUCTASE"/>
    <property type="match status" value="1"/>
</dbReference>
<keyword evidence="1" id="KW-0560">Oxidoreductase</keyword>
<evidence type="ECO:0000313" key="3">
    <source>
        <dbReference type="EMBL" id="MCZ4092821.1"/>
    </source>
</evidence>
<dbReference type="SUPFAM" id="SSF51430">
    <property type="entry name" value="NAD(P)-linked oxidoreductase"/>
    <property type="match status" value="1"/>
</dbReference>
<dbReference type="EMBL" id="JAPVOI010000004">
    <property type="protein sequence ID" value="MCZ4092821.1"/>
    <property type="molecule type" value="Genomic_DNA"/>
</dbReference>
<feature type="domain" description="NADP-dependent oxidoreductase" evidence="2">
    <location>
        <begin position="15"/>
        <end position="307"/>
    </location>
</feature>
<dbReference type="InterPro" id="IPR023210">
    <property type="entry name" value="NADP_OxRdtase_dom"/>
</dbReference>
<keyword evidence="4" id="KW-1185">Reference proteome</keyword>
<comment type="caution">
    <text evidence="3">The sequence shown here is derived from an EMBL/GenBank/DDBJ whole genome shotgun (WGS) entry which is preliminary data.</text>
</comment>
<sequence length="332" mass="35574">MHTVSLGKSGPMVSAIGLGCMGMSGMYGPSDCAESIATIHAALDAGVTLLDTGDFYGMGHNEMLIGEALKGRNRDQVQVSVKFGALRDAAGAWIGYDARPKAVRNFLSYTLQRLGVDYIDIYRPARLDPDVPIEDTIGAIADMVKAGYVRHIGLSEVGPDTIRRAATVHAIVDLQIEYSLISRGIEKEILPTCRELGIGVTAYSVLSRGLISGHWRKDAAKSGDYRAVSPRFQEGNVDRNLALVEALRRVADAKGVTVAQIAIAWVVAQGADIVPLVGARSRDRLAEALGSQAVRLEAHDLAAIERAVPRDAAAGARYPEAHLMHLDSERHG</sequence>
<accession>A0ABT4KN92</accession>
<dbReference type="PANTHER" id="PTHR43625:SF40">
    <property type="entry name" value="ALDO-KETO REDUCTASE YAKC [NADP(+)]"/>
    <property type="match status" value="1"/>
</dbReference>
<organism evidence="3 4">
    <name type="scientific">Sinorhizobium psoraleae</name>
    <dbReference type="NCBI Taxonomy" id="520838"/>
    <lineage>
        <taxon>Bacteria</taxon>
        <taxon>Pseudomonadati</taxon>
        <taxon>Pseudomonadota</taxon>
        <taxon>Alphaproteobacteria</taxon>
        <taxon>Hyphomicrobiales</taxon>
        <taxon>Rhizobiaceae</taxon>
        <taxon>Sinorhizobium/Ensifer group</taxon>
        <taxon>Sinorhizobium</taxon>
    </lineage>
</organism>
<name>A0ABT4KN92_9HYPH</name>